<evidence type="ECO:0000313" key="2">
    <source>
        <dbReference type="Proteomes" id="UP000747399"/>
    </source>
</evidence>
<evidence type="ECO:0000313" key="1">
    <source>
        <dbReference type="EMBL" id="GIL64716.1"/>
    </source>
</evidence>
<sequence>MEAAGTTRPKRPSPRLQLTADPMQSCNDIASALIPTPLGIAPWTLGLQTPKPGKGSASQHLSERGCGCASRGLSSLLECGGTPTIFIASRKRLSFSTGAPLPYPAVLIDRHAPTHAVKTCPTLRLSFMLRATAACRVVNGLVVPRSSETVVPFAGAAGAAGLAGAGAGAGAAACDGAGAAIGAAGATALPAARASTSAAVMRPFGPVPAIVARSTCRKRRVGKKGRGMR</sequence>
<accession>A0A8J4BMB8</accession>
<proteinExistence type="predicted"/>
<protein>
    <submittedName>
        <fullName evidence="1">Uncharacterized protein</fullName>
    </submittedName>
</protein>
<comment type="caution">
    <text evidence="1">The sequence shown here is derived from an EMBL/GenBank/DDBJ whole genome shotgun (WGS) entry which is preliminary data.</text>
</comment>
<name>A0A8J4BMB8_9CHLO</name>
<dbReference type="AlphaFoldDB" id="A0A8J4BMB8"/>
<gene>
    <name evidence="1" type="ORF">Vafri_18601</name>
</gene>
<organism evidence="1 2">
    <name type="scientific">Volvox africanus</name>
    <dbReference type="NCBI Taxonomy" id="51714"/>
    <lineage>
        <taxon>Eukaryota</taxon>
        <taxon>Viridiplantae</taxon>
        <taxon>Chlorophyta</taxon>
        <taxon>core chlorophytes</taxon>
        <taxon>Chlorophyceae</taxon>
        <taxon>CS clade</taxon>
        <taxon>Chlamydomonadales</taxon>
        <taxon>Volvocaceae</taxon>
        <taxon>Volvox</taxon>
    </lineage>
</organism>
<dbReference type="Proteomes" id="UP000747399">
    <property type="component" value="Unassembled WGS sequence"/>
</dbReference>
<reference evidence="1" key="1">
    <citation type="journal article" date="2021" name="Proc. Natl. Acad. Sci. U.S.A.">
        <title>Three genomes in the algal genus Volvox reveal the fate of a haploid sex-determining region after a transition to homothallism.</title>
        <authorList>
            <person name="Yamamoto K."/>
            <person name="Hamaji T."/>
            <person name="Kawai-Toyooka H."/>
            <person name="Matsuzaki R."/>
            <person name="Takahashi F."/>
            <person name="Nishimura Y."/>
            <person name="Kawachi M."/>
            <person name="Noguchi H."/>
            <person name="Minakuchi Y."/>
            <person name="Umen J.G."/>
            <person name="Toyoda A."/>
            <person name="Nozaki H."/>
        </authorList>
    </citation>
    <scope>NUCLEOTIDE SEQUENCE</scope>
    <source>
        <strain evidence="1">NIES-3780</strain>
    </source>
</reference>
<dbReference type="EMBL" id="BNCO01000069">
    <property type="protein sequence ID" value="GIL64716.1"/>
    <property type="molecule type" value="Genomic_DNA"/>
</dbReference>
<keyword evidence="2" id="KW-1185">Reference proteome</keyword>